<keyword evidence="1" id="KW-0472">Membrane</keyword>
<dbReference type="EMBL" id="FUWW01000001">
    <property type="protein sequence ID" value="SJZ32952.1"/>
    <property type="molecule type" value="Genomic_DNA"/>
</dbReference>
<dbReference type="STRING" id="290054.SAMN02745114_00029"/>
<keyword evidence="1" id="KW-1133">Transmembrane helix</keyword>
<keyword evidence="1" id="KW-0812">Transmembrane</keyword>
<proteinExistence type="predicted"/>
<organism evidence="2 3">
    <name type="scientific">Eubacterium coprostanoligenes</name>
    <dbReference type="NCBI Taxonomy" id="290054"/>
    <lineage>
        <taxon>Bacteria</taxon>
        <taxon>Bacillati</taxon>
        <taxon>Bacillota</taxon>
        <taxon>Clostridia</taxon>
        <taxon>Eubacteriales</taxon>
        <taxon>Eubacteriaceae</taxon>
        <taxon>Eubacterium</taxon>
    </lineage>
</organism>
<protein>
    <submittedName>
        <fullName evidence="2">Uncharacterized protein</fullName>
    </submittedName>
</protein>
<evidence type="ECO:0000313" key="3">
    <source>
        <dbReference type="Proteomes" id="UP000190657"/>
    </source>
</evidence>
<gene>
    <name evidence="2" type="ORF">SAMN02745114_00029</name>
</gene>
<name>A0A1T4JRX4_9FIRM</name>
<sequence length="69" mass="7781">MEEIKLYIDPSVMSYTLQFVVAGVVTVGAIAGIIVRKAKKKIKKTLNIEEKKEVEDDIIDLSEQNKTEE</sequence>
<evidence type="ECO:0000256" key="1">
    <source>
        <dbReference type="SAM" id="Phobius"/>
    </source>
</evidence>
<keyword evidence="3" id="KW-1185">Reference proteome</keyword>
<reference evidence="3" key="1">
    <citation type="submission" date="2017-02" db="EMBL/GenBank/DDBJ databases">
        <authorList>
            <person name="Varghese N."/>
            <person name="Submissions S."/>
        </authorList>
    </citation>
    <scope>NUCLEOTIDE SEQUENCE [LARGE SCALE GENOMIC DNA]</scope>
    <source>
        <strain evidence="3">ATCC 51222</strain>
    </source>
</reference>
<dbReference type="RefSeq" id="WP_078767554.1">
    <property type="nucleotide sequence ID" value="NZ_FUWW01000001.1"/>
</dbReference>
<feature type="transmembrane region" description="Helical" evidence="1">
    <location>
        <begin position="12"/>
        <end position="35"/>
    </location>
</feature>
<dbReference type="Proteomes" id="UP000190657">
    <property type="component" value="Unassembled WGS sequence"/>
</dbReference>
<accession>A0A1T4JRX4</accession>
<dbReference type="AlphaFoldDB" id="A0A1T4JRX4"/>
<evidence type="ECO:0000313" key="2">
    <source>
        <dbReference type="EMBL" id="SJZ32952.1"/>
    </source>
</evidence>